<evidence type="ECO:0000256" key="4">
    <source>
        <dbReference type="ARBA" id="ARBA00022603"/>
    </source>
</evidence>
<reference evidence="12" key="1">
    <citation type="submission" date="2020-03" db="EMBL/GenBank/DDBJ databases">
        <title>Site-based positive gene gene selection in Geosmithia morbida across the United States reveals a broad range of putative effectors and factors for local host and environmental adapation.</title>
        <authorList>
            <person name="Onufrak A."/>
            <person name="Murdoch R.W."/>
            <person name="Gazis R."/>
            <person name="Huff M."/>
            <person name="Staton M."/>
            <person name="Klingeman W."/>
            <person name="Hadziabdic D."/>
        </authorList>
    </citation>
    <scope>NUCLEOTIDE SEQUENCE</scope>
    <source>
        <strain evidence="12">1262</strain>
    </source>
</reference>
<dbReference type="Proteomes" id="UP000749293">
    <property type="component" value="Unassembled WGS sequence"/>
</dbReference>
<evidence type="ECO:0000256" key="5">
    <source>
        <dbReference type="ARBA" id="ARBA00022679"/>
    </source>
</evidence>
<dbReference type="InterPro" id="IPR029026">
    <property type="entry name" value="tRNA_m1G_MTases_N"/>
</dbReference>
<evidence type="ECO:0000256" key="1">
    <source>
        <dbReference type="ARBA" id="ARBA00004173"/>
    </source>
</evidence>
<evidence type="ECO:0000256" key="8">
    <source>
        <dbReference type="ARBA" id="ARBA00023128"/>
    </source>
</evidence>
<evidence type="ECO:0000313" key="12">
    <source>
        <dbReference type="EMBL" id="KAF4125737.1"/>
    </source>
</evidence>
<dbReference type="SMART" id="SM00967">
    <property type="entry name" value="SpoU_sub_bind"/>
    <property type="match status" value="1"/>
</dbReference>
<dbReference type="OrthoDB" id="270651at2759"/>
<dbReference type="Gene3D" id="3.40.1280.10">
    <property type="match status" value="1"/>
</dbReference>
<keyword evidence="3" id="KW-0698">rRNA processing</keyword>
<feature type="domain" description="RNA 2-O ribose methyltransferase substrate binding" evidence="11">
    <location>
        <begin position="263"/>
        <end position="345"/>
    </location>
</feature>
<feature type="compositionally biased region" description="Gly residues" evidence="10">
    <location>
        <begin position="58"/>
        <end position="68"/>
    </location>
</feature>
<comment type="subcellular location">
    <subcellularLocation>
        <location evidence="1">Mitochondrion</location>
    </subcellularLocation>
</comment>
<dbReference type="GeneID" id="55967211"/>
<keyword evidence="8" id="KW-0496">Mitochondrion</keyword>
<dbReference type="SUPFAM" id="SSF75217">
    <property type="entry name" value="alpha/beta knot"/>
    <property type="match status" value="1"/>
</dbReference>
<dbReference type="GO" id="GO:0005739">
    <property type="term" value="C:mitochondrion"/>
    <property type="evidence" value="ECO:0007669"/>
    <property type="project" value="UniProtKB-SubCell"/>
</dbReference>
<feature type="compositionally biased region" description="Basic and acidic residues" evidence="10">
    <location>
        <begin position="197"/>
        <end position="221"/>
    </location>
</feature>
<accession>A0A9P4Z1L1</accession>
<organism evidence="12 13">
    <name type="scientific">Geosmithia morbida</name>
    <dbReference type="NCBI Taxonomy" id="1094350"/>
    <lineage>
        <taxon>Eukaryota</taxon>
        <taxon>Fungi</taxon>
        <taxon>Dikarya</taxon>
        <taxon>Ascomycota</taxon>
        <taxon>Pezizomycotina</taxon>
        <taxon>Sordariomycetes</taxon>
        <taxon>Hypocreomycetidae</taxon>
        <taxon>Hypocreales</taxon>
        <taxon>Bionectriaceae</taxon>
        <taxon>Geosmithia</taxon>
    </lineage>
</organism>
<keyword evidence="13" id="KW-1185">Reference proteome</keyword>
<keyword evidence="7" id="KW-0809">Transit peptide</keyword>
<dbReference type="Pfam" id="PF08032">
    <property type="entry name" value="SpoU_sub_bind"/>
    <property type="match status" value="1"/>
</dbReference>
<evidence type="ECO:0000256" key="10">
    <source>
        <dbReference type="SAM" id="MobiDB-lite"/>
    </source>
</evidence>
<dbReference type="Pfam" id="PF00588">
    <property type="entry name" value="SpoU_methylase"/>
    <property type="match status" value="1"/>
</dbReference>
<protein>
    <recommendedName>
        <fullName evidence="9">rRNA methyltransferase 1, mitochondrial</fullName>
    </recommendedName>
</protein>
<feature type="region of interest" description="Disordered" evidence="10">
    <location>
        <begin position="40"/>
        <end position="130"/>
    </location>
</feature>
<name>A0A9P4Z1L1_9HYPO</name>
<comment type="caution">
    <text evidence="12">The sequence shown here is derived from an EMBL/GenBank/DDBJ whole genome shotgun (WGS) entry which is preliminary data.</text>
</comment>
<sequence length="589" mass="64185">MIRSLPFRTVGLSRNAPGRVIAPRLLDSIAAPGLTRSSSLSAIHRGLRRSDRAQHGSGSRGGGDGGGASPPPPSRGRTGSRDGRHRTERALEGAGSKRQQDRLLRKLRRKQEEDEEGTGKMTRRKRFADPTTDFGKRSLVYHLKHGDLKDLAGKIDDPVSPRSPLDNRRKDWAIRDAIAGRTPLPTKEQQQRRRAGGRRDDSGTAAPRDRATFSRRDDGKATRPARASAADDDDDNVSRPAPRPRNGGMMPLTIKYTTAASQFLYGRSVVKAALEQARRKLYRLYIYAGESRIETRDIASLTTLARKHGVPVTMVPNEDQRLMDKMSTGRPHNGFVLEASPLPQLPVTSLGAVEEAPGRPLGFHVELGHQSREEADVNGTEAFIPRRPSTSRSGRPLVLLLNEIVDPGNLGAMLRTASYFGVDAVGVTDRNSSTLTPVVLKSAAGAVEEVSIFTVDSAVRFLEESRRAGWRSFAAVAPPSRKLTSMHAGKFVSTGDIEKENPLAESPCILVLGNEGFGLPKQVKMAADHELSVPRFVHDSCVDSLNVSVAAGLLCNAFVKEPPAIRGPQLARRQEKAEETEEKGQDAMF</sequence>
<evidence type="ECO:0000256" key="6">
    <source>
        <dbReference type="ARBA" id="ARBA00022691"/>
    </source>
</evidence>
<dbReference type="FunFam" id="3.30.1330.30:FF:000035">
    <property type="entry name" value="TrmH family RNA methyltransferase"/>
    <property type="match status" value="1"/>
</dbReference>
<dbReference type="RefSeq" id="XP_035324389.1">
    <property type="nucleotide sequence ID" value="XM_035462965.1"/>
</dbReference>
<evidence type="ECO:0000256" key="3">
    <source>
        <dbReference type="ARBA" id="ARBA00022552"/>
    </source>
</evidence>
<gene>
    <name evidence="12" type="ORF">GMORB2_0981</name>
</gene>
<feature type="compositionally biased region" description="Basic and acidic residues" evidence="10">
    <location>
        <begin position="151"/>
        <end position="174"/>
    </location>
</feature>
<proteinExistence type="inferred from homology"/>
<evidence type="ECO:0000256" key="2">
    <source>
        <dbReference type="ARBA" id="ARBA00007228"/>
    </source>
</evidence>
<keyword evidence="4" id="KW-0489">Methyltransferase</keyword>
<dbReference type="SUPFAM" id="SSF55315">
    <property type="entry name" value="L30e-like"/>
    <property type="match status" value="1"/>
</dbReference>
<keyword evidence="6" id="KW-0949">S-adenosyl-L-methionine</keyword>
<dbReference type="GO" id="GO:0003723">
    <property type="term" value="F:RNA binding"/>
    <property type="evidence" value="ECO:0007669"/>
    <property type="project" value="InterPro"/>
</dbReference>
<evidence type="ECO:0000256" key="7">
    <source>
        <dbReference type="ARBA" id="ARBA00022946"/>
    </source>
</evidence>
<dbReference type="InterPro" id="IPR001537">
    <property type="entry name" value="SpoU_MeTrfase"/>
</dbReference>
<keyword evidence="5" id="KW-0808">Transferase</keyword>
<dbReference type="InterPro" id="IPR047261">
    <property type="entry name" value="MRM1_MeTrfase_dom"/>
</dbReference>
<comment type="similarity">
    <text evidence="2">Belongs to the class IV-like SAM-binding methyltransferase superfamily. RNA methyltransferase TrmH family.</text>
</comment>
<dbReference type="InterPro" id="IPR029028">
    <property type="entry name" value="Alpha/beta_knot_MTases"/>
</dbReference>
<feature type="region of interest" description="Disordered" evidence="10">
    <location>
        <begin position="569"/>
        <end position="589"/>
    </location>
</feature>
<dbReference type="AlphaFoldDB" id="A0A9P4Z1L1"/>
<dbReference type="CDD" id="cd18105">
    <property type="entry name" value="SpoU-like_MRM1"/>
    <property type="match status" value="1"/>
</dbReference>
<dbReference type="Gene3D" id="3.30.1330.30">
    <property type="match status" value="1"/>
</dbReference>
<evidence type="ECO:0000259" key="11">
    <source>
        <dbReference type="SMART" id="SM00967"/>
    </source>
</evidence>
<dbReference type="PANTHER" id="PTHR46103">
    <property type="entry name" value="RRNA METHYLTRANSFERASE 1, MITOCHONDRIAL"/>
    <property type="match status" value="1"/>
</dbReference>
<dbReference type="PANTHER" id="PTHR46103:SF1">
    <property type="entry name" value="RRNA METHYLTRANSFERASE 1, MITOCHONDRIAL"/>
    <property type="match status" value="1"/>
</dbReference>
<dbReference type="InterPro" id="IPR029064">
    <property type="entry name" value="Ribosomal_eL30-like_sf"/>
</dbReference>
<dbReference type="EMBL" id="JAANYQ010000002">
    <property type="protein sequence ID" value="KAF4125737.1"/>
    <property type="molecule type" value="Genomic_DNA"/>
</dbReference>
<dbReference type="InterPro" id="IPR013123">
    <property type="entry name" value="SpoU_subst-bd"/>
</dbReference>
<evidence type="ECO:0000256" key="9">
    <source>
        <dbReference type="ARBA" id="ARBA00034881"/>
    </source>
</evidence>
<dbReference type="InterPro" id="IPR047182">
    <property type="entry name" value="MRM1"/>
</dbReference>
<dbReference type="GO" id="GO:0016435">
    <property type="term" value="F:rRNA (guanine) methyltransferase activity"/>
    <property type="evidence" value="ECO:0007669"/>
    <property type="project" value="TreeGrafter"/>
</dbReference>
<feature type="region of interest" description="Disordered" evidence="10">
    <location>
        <begin position="151"/>
        <end position="251"/>
    </location>
</feature>
<feature type="compositionally biased region" description="Basic and acidic residues" evidence="10">
    <location>
        <begin position="572"/>
        <end position="589"/>
    </location>
</feature>
<evidence type="ECO:0000313" key="13">
    <source>
        <dbReference type="Proteomes" id="UP000749293"/>
    </source>
</evidence>